<evidence type="ECO:0000256" key="9">
    <source>
        <dbReference type="ARBA" id="ARBA00022840"/>
    </source>
</evidence>
<evidence type="ECO:0000259" key="12">
    <source>
        <dbReference type="PROSITE" id="PS50109"/>
    </source>
</evidence>
<dbReference type="AlphaFoldDB" id="A0A7M3T7A3"/>
<accession>A0A7M3T7A3</accession>
<protein>
    <recommendedName>
        <fullName evidence="3">histidine kinase</fullName>
        <ecNumber evidence="3">2.7.13.3</ecNumber>
    </recommendedName>
</protein>
<sequence>MATPMAGLFFFRVFENQLIRRTEAELIAQSAALAAMMRERTASLPLDALGARAPEAQGLAAFAPSGASLDLASDPVLPPRSAPRAAPPVAPDWRAIGAEMEPLIDETERRTLAGIQALDPAGVALTGAEAGGSLAHVPEVAEALRGRLAQQLRTRLRARPAPLIYYVTKGASLRIFIAFPVIDRGRVAGVIYASRTPAHILQVAWAERRSLALAALATLIAVLAFGFVATRAITGPIRELTVRTRRIDAGERAAMRPLRYHGTREVAELSEIFLRSARKLRDRSESLSAFAAHVAHELKSPLTAIQGAAELVRDAEAEMAPETRRAFLSNIAADAERMTLLVRRLLDLARAEAETQGAPGVATVRAAAAGLVAPVKIELNGDVDTPVAMRDEKLSAVLGNLADNAARHGATRLEIAVRAAAGRALIRVADDGEGVSEANRGKLFDPFFTTRRAEGGTGMGLAIVRALIEAHDGAVALGAGTETGGAVFEIDLPPASVSPEADR</sequence>
<dbReference type="Gene3D" id="3.30.565.10">
    <property type="entry name" value="Histidine kinase-like ATPase, C-terminal domain"/>
    <property type="match status" value="1"/>
</dbReference>
<dbReference type="InterPro" id="IPR050980">
    <property type="entry name" value="2C_sensor_his_kinase"/>
</dbReference>
<comment type="catalytic activity">
    <reaction evidence="1">
        <text>ATP + protein L-histidine = ADP + protein N-phospho-L-histidine.</text>
        <dbReference type="EC" id="2.7.13.3"/>
    </reaction>
</comment>
<keyword evidence="10" id="KW-0902">Two-component regulatory system</keyword>
<dbReference type="Pfam" id="PF02518">
    <property type="entry name" value="HATPase_c"/>
    <property type="match status" value="1"/>
</dbReference>
<keyword evidence="6" id="KW-0808">Transferase</keyword>
<reference evidence="14 15" key="1">
    <citation type="submission" date="2020-02" db="EMBL/GenBank/DDBJ databases">
        <title>complete genome sequence of Rhodobacteraceae bacterium.</title>
        <authorList>
            <person name="Park J."/>
            <person name="Kim Y.-S."/>
            <person name="Kim K.-H."/>
        </authorList>
    </citation>
    <scope>NUCLEOTIDE SEQUENCE [LARGE SCALE GENOMIC DNA]</scope>
    <source>
        <strain evidence="14 15">RR4-56</strain>
    </source>
</reference>
<dbReference type="GO" id="GO:0000155">
    <property type="term" value="F:phosphorelay sensor kinase activity"/>
    <property type="evidence" value="ECO:0007669"/>
    <property type="project" value="InterPro"/>
</dbReference>
<dbReference type="Proteomes" id="UP000503336">
    <property type="component" value="Chromosome"/>
</dbReference>
<name>A0A7M3T7A3_9RHOB</name>
<evidence type="ECO:0000256" key="7">
    <source>
        <dbReference type="ARBA" id="ARBA00022741"/>
    </source>
</evidence>
<dbReference type="InterPro" id="IPR003594">
    <property type="entry name" value="HATPase_dom"/>
</dbReference>
<dbReference type="Gene3D" id="6.10.340.10">
    <property type="match status" value="1"/>
</dbReference>
<comment type="subcellular location">
    <subcellularLocation>
        <location evidence="2">Cell membrane</location>
        <topology evidence="2">Multi-pass membrane protein</topology>
    </subcellularLocation>
</comment>
<keyword evidence="15" id="KW-1185">Reference proteome</keyword>
<dbReference type="PRINTS" id="PR00344">
    <property type="entry name" value="BCTRLSENSOR"/>
</dbReference>
<dbReference type="KEGG" id="hdh:G5B40_13355"/>
<dbReference type="SUPFAM" id="SSF55874">
    <property type="entry name" value="ATPase domain of HSP90 chaperone/DNA topoisomerase II/histidine kinase"/>
    <property type="match status" value="1"/>
</dbReference>
<gene>
    <name evidence="14" type="ORF">G5B40_13355</name>
</gene>
<evidence type="ECO:0000256" key="6">
    <source>
        <dbReference type="ARBA" id="ARBA00022679"/>
    </source>
</evidence>
<keyword evidence="11" id="KW-0472">Membrane</keyword>
<keyword evidence="8 14" id="KW-0418">Kinase</keyword>
<organism evidence="14 15">
    <name type="scientific">Pikeienuella piscinae</name>
    <dbReference type="NCBI Taxonomy" id="2748098"/>
    <lineage>
        <taxon>Bacteria</taxon>
        <taxon>Pseudomonadati</taxon>
        <taxon>Pseudomonadota</taxon>
        <taxon>Alphaproteobacteria</taxon>
        <taxon>Rhodobacterales</taxon>
        <taxon>Paracoccaceae</taxon>
        <taxon>Pikeienuella</taxon>
    </lineage>
</organism>
<evidence type="ECO:0000259" key="13">
    <source>
        <dbReference type="PROSITE" id="PS50885"/>
    </source>
</evidence>
<keyword evidence="11" id="KW-0812">Transmembrane</keyword>
<keyword evidence="9" id="KW-0067">ATP-binding</keyword>
<dbReference type="InterPro" id="IPR036097">
    <property type="entry name" value="HisK_dim/P_sf"/>
</dbReference>
<dbReference type="SMART" id="SM00387">
    <property type="entry name" value="HATPase_c"/>
    <property type="match status" value="1"/>
</dbReference>
<dbReference type="InterPro" id="IPR005467">
    <property type="entry name" value="His_kinase_dom"/>
</dbReference>
<dbReference type="InterPro" id="IPR003660">
    <property type="entry name" value="HAMP_dom"/>
</dbReference>
<dbReference type="PROSITE" id="PS50109">
    <property type="entry name" value="HIS_KIN"/>
    <property type="match status" value="1"/>
</dbReference>
<feature type="domain" description="HAMP" evidence="13">
    <location>
        <begin position="231"/>
        <end position="285"/>
    </location>
</feature>
<dbReference type="CDD" id="cd00082">
    <property type="entry name" value="HisKA"/>
    <property type="match status" value="1"/>
</dbReference>
<keyword evidence="4" id="KW-1003">Cell membrane</keyword>
<evidence type="ECO:0000256" key="1">
    <source>
        <dbReference type="ARBA" id="ARBA00000085"/>
    </source>
</evidence>
<dbReference type="InterPro" id="IPR036890">
    <property type="entry name" value="HATPase_C_sf"/>
</dbReference>
<dbReference type="EC" id="2.7.13.3" evidence="3"/>
<dbReference type="Gene3D" id="1.10.287.130">
    <property type="match status" value="1"/>
</dbReference>
<keyword evidence="7" id="KW-0547">Nucleotide-binding</keyword>
<evidence type="ECO:0000256" key="10">
    <source>
        <dbReference type="ARBA" id="ARBA00023012"/>
    </source>
</evidence>
<feature type="domain" description="Histidine kinase" evidence="12">
    <location>
        <begin position="293"/>
        <end position="496"/>
    </location>
</feature>
<dbReference type="GO" id="GO:0005886">
    <property type="term" value="C:plasma membrane"/>
    <property type="evidence" value="ECO:0007669"/>
    <property type="project" value="UniProtKB-SubCell"/>
</dbReference>
<feature type="transmembrane region" description="Helical" evidence="11">
    <location>
        <begin position="211"/>
        <end position="233"/>
    </location>
</feature>
<dbReference type="PANTHER" id="PTHR44936">
    <property type="entry name" value="SENSOR PROTEIN CREC"/>
    <property type="match status" value="1"/>
</dbReference>
<dbReference type="SUPFAM" id="SSF47384">
    <property type="entry name" value="Homodimeric domain of signal transducing histidine kinase"/>
    <property type="match status" value="1"/>
</dbReference>
<dbReference type="PROSITE" id="PS50885">
    <property type="entry name" value="HAMP"/>
    <property type="match status" value="1"/>
</dbReference>
<keyword evidence="5" id="KW-0597">Phosphoprotein</keyword>
<dbReference type="InterPro" id="IPR003661">
    <property type="entry name" value="HisK_dim/P_dom"/>
</dbReference>
<dbReference type="SMART" id="SM00388">
    <property type="entry name" value="HisKA"/>
    <property type="match status" value="1"/>
</dbReference>
<dbReference type="GO" id="GO:0005524">
    <property type="term" value="F:ATP binding"/>
    <property type="evidence" value="ECO:0007669"/>
    <property type="project" value="UniProtKB-KW"/>
</dbReference>
<dbReference type="EMBL" id="CP049056">
    <property type="protein sequence ID" value="QIE57884.1"/>
    <property type="molecule type" value="Genomic_DNA"/>
</dbReference>
<evidence type="ECO:0000256" key="3">
    <source>
        <dbReference type="ARBA" id="ARBA00012438"/>
    </source>
</evidence>
<evidence type="ECO:0000256" key="8">
    <source>
        <dbReference type="ARBA" id="ARBA00022777"/>
    </source>
</evidence>
<keyword evidence="11" id="KW-1133">Transmembrane helix</keyword>
<dbReference type="PANTHER" id="PTHR44936:SF10">
    <property type="entry name" value="SENSOR PROTEIN RSTB"/>
    <property type="match status" value="1"/>
</dbReference>
<dbReference type="InterPro" id="IPR004358">
    <property type="entry name" value="Sig_transdc_His_kin-like_C"/>
</dbReference>
<evidence type="ECO:0000256" key="11">
    <source>
        <dbReference type="SAM" id="Phobius"/>
    </source>
</evidence>
<dbReference type="Pfam" id="PF00512">
    <property type="entry name" value="HisKA"/>
    <property type="match status" value="1"/>
</dbReference>
<dbReference type="FunFam" id="1.10.287.130:FF:000001">
    <property type="entry name" value="Two-component sensor histidine kinase"/>
    <property type="match status" value="1"/>
</dbReference>
<evidence type="ECO:0000256" key="5">
    <source>
        <dbReference type="ARBA" id="ARBA00022553"/>
    </source>
</evidence>
<evidence type="ECO:0000256" key="4">
    <source>
        <dbReference type="ARBA" id="ARBA00022475"/>
    </source>
</evidence>
<evidence type="ECO:0000313" key="14">
    <source>
        <dbReference type="EMBL" id="QIE57884.1"/>
    </source>
</evidence>
<proteinExistence type="predicted"/>
<evidence type="ECO:0000256" key="2">
    <source>
        <dbReference type="ARBA" id="ARBA00004651"/>
    </source>
</evidence>
<evidence type="ECO:0000313" key="15">
    <source>
        <dbReference type="Proteomes" id="UP000503336"/>
    </source>
</evidence>